<dbReference type="RefSeq" id="WP_302108747.1">
    <property type="nucleotide sequence ID" value="NZ_JAUKTR010000001.1"/>
</dbReference>
<evidence type="ECO:0000256" key="1">
    <source>
        <dbReference type="ARBA" id="ARBA00004141"/>
    </source>
</evidence>
<dbReference type="EMBL" id="JAUKTR010000001">
    <property type="protein sequence ID" value="MDO1558332.1"/>
    <property type="molecule type" value="Genomic_DNA"/>
</dbReference>
<keyword evidence="4 6" id="KW-0472">Membrane</keyword>
<keyword evidence="8" id="KW-1185">Reference proteome</keyword>
<evidence type="ECO:0000313" key="7">
    <source>
        <dbReference type="EMBL" id="MDO1558332.1"/>
    </source>
</evidence>
<name>A0ABT8SIE3_9CAUL</name>
<evidence type="ECO:0000256" key="5">
    <source>
        <dbReference type="SAM" id="MobiDB-lite"/>
    </source>
</evidence>
<sequence length="192" mass="19769">MSAYDLFAALLILGSVAAGWVRGGAREIVTLLAFILSALVSLITLPFTGPLGRALLNPDWLGSLMAAVAVFLLVYWGIKLAGHWATRAMEQTDHLGNANRGVGAVFGGGRALVMLGAIHLAVHAVTPPESAPGWYRNAAVYPLAVASARAIQNLLPGIGRSADRVAPVVAGSVRRGAASGPQSPSMSPDPDA</sequence>
<reference evidence="7" key="1">
    <citation type="submission" date="2023-07" db="EMBL/GenBank/DDBJ databases">
        <title>Brevundimonas soil sp. nov., isolated from the soil of chemical plant.</title>
        <authorList>
            <person name="Wu N."/>
        </authorList>
    </citation>
    <scope>NUCLEOTIDE SEQUENCE</scope>
    <source>
        <strain evidence="7">XZ-24</strain>
    </source>
</reference>
<feature type="region of interest" description="Disordered" evidence="5">
    <location>
        <begin position="173"/>
        <end position="192"/>
    </location>
</feature>
<keyword evidence="2 6" id="KW-0812">Transmembrane</keyword>
<feature type="transmembrane region" description="Helical" evidence="6">
    <location>
        <begin position="28"/>
        <end position="48"/>
    </location>
</feature>
<evidence type="ECO:0000313" key="8">
    <source>
        <dbReference type="Proteomes" id="UP001169063"/>
    </source>
</evidence>
<evidence type="ECO:0000256" key="2">
    <source>
        <dbReference type="ARBA" id="ARBA00022692"/>
    </source>
</evidence>
<evidence type="ECO:0000256" key="3">
    <source>
        <dbReference type="ARBA" id="ARBA00022989"/>
    </source>
</evidence>
<accession>A0ABT8SIE3</accession>
<evidence type="ECO:0000256" key="6">
    <source>
        <dbReference type="SAM" id="Phobius"/>
    </source>
</evidence>
<organism evidence="7 8">
    <name type="scientific">Peiella sedimenti</name>
    <dbReference type="NCBI Taxonomy" id="3061083"/>
    <lineage>
        <taxon>Bacteria</taxon>
        <taxon>Pseudomonadati</taxon>
        <taxon>Pseudomonadota</taxon>
        <taxon>Alphaproteobacteria</taxon>
        <taxon>Caulobacterales</taxon>
        <taxon>Caulobacteraceae</taxon>
        <taxon>Peiella</taxon>
    </lineage>
</organism>
<dbReference type="Proteomes" id="UP001169063">
    <property type="component" value="Unassembled WGS sequence"/>
</dbReference>
<keyword evidence="3 6" id="KW-1133">Transmembrane helix</keyword>
<feature type="transmembrane region" description="Helical" evidence="6">
    <location>
        <begin position="60"/>
        <end position="78"/>
    </location>
</feature>
<protein>
    <submittedName>
        <fullName evidence="7">CvpA family protein</fullName>
    </submittedName>
</protein>
<dbReference type="InterPro" id="IPR003825">
    <property type="entry name" value="Colicin-V_CvpA"/>
</dbReference>
<proteinExistence type="predicted"/>
<comment type="caution">
    <text evidence="7">The sequence shown here is derived from an EMBL/GenBank/DDBJ whole genome shotgun (WGS) entry which is preliminary data.</text>
</comment>
<dbReference type="Pfam" id="PF02674">
    <property type="entry name" value="Colicin_V"/>
    <property type="match status" value="1"/>
</dbReference>
<gene>
    <name evidence="7" type="ORF">Q0812_02690</name>
</gene>
<evidence type="ECO:0000256" key="4">
    <source>
        <dbReference type="ARBA" id="ARBA00023136"/>
    </source>
</evidence>
<comment type="subcellular location">
    <subcellularLocation>
        <location evidence="1">Membrane</location>
        <topology evidence="1">Multi-pass membrane protein</topology>
    </subcellularLocation>
</comment>